<dbReference type="GO" id="GO:0003700">
    <property type="term" value="F:DNA-binding transcription factor activity"/>
    <property type="evidence" value="ECO:0007669"/>
    <property type="project" value="TreeGrafter"/>
</dbReference>
<dbReference type="EMBL" id="JACHGN010000003">
    <property type="protein sequence ID" value="MBB5132165.1"/>
    <property type="molecule type" value="Genomic_DNA"/>
</dbReference>
<dbReference type="AlphaFoldDB" id="A0A840P827"/>
<proteinExistence type="predicted"/>
<dbReference type="PROSITE" id="PS50977">
    <property type="entry name" value="HTH_TETR_2"/>
    <property type="match status" value="1"/>
</dbReference>
<protein>
    <submittedName>
        <fullName evidence="6">AcrR family transcriptional regulator</fullName>
    </submittedName>
</protein>
<dbReference type="PRINTS" id="PR00455">
    <property type="entry name" value="HTHTETR"/>
</dbReference>
<evidence type="ECO:0000256" key="1">
    <source>
        <dbReference type="ARBA" id="ARBA00023015"/>
    </source>
</evidence>
<evidence type="ECO:0000256" key="3">
    <source>
        <dbReference type="ARBA" id="ARBA00023163"/>
    </source>
</evidence>
<evidence type="ECO:0000313" key="7">
    <source>
        <dbReference type="Proteomes" id="UP000578449"/>
    </source>
</evidence>
<accession>A0A840P827</accession>
<gene>
    <name evidence="6" type="ORF">HNP84_001878</name>
</gene>
<dbReference type="InterPro" id="IPR001647">
    <property type="entry name" value="HTH_TetR"/>
</dbReference>
<reference evidence="6 7" key="1">
    <citation type="submission" date="2020-08" db="EMBL/GenBank/DDBJ databases">
        <title>Genomic Encyclopedia of Type Strains, Phase IV (KMG-IV): sequencing the most valuable type-strain genomes for metagenomic binning, comparative biology and taxonomic classification.</title>
        <authorList>
            <person name="Goeker M."/>
        </authorList>
    </citation>
    <scope>NUCLEOTIDE SEQUENCE [LARGE SCALE GENOMIC DNA]</scope>
    <source>
        <strain evidence="6 7">DSM 45615</strain>
    </source>
</reference>
<feature type="domain" description="HTH tetR-type" evidence="5">
    <location>
        <begin position="5"/>
        <end position="65"/>
    </location>
</feature>
<evidence type="ECO:0000259" key="5">
    <source>
        <dbReference type="PROSITE" id="PS50977"/>
    </source>
</evidence>
<name>A0A840P827_9ACTN</name>
<evidence type="ECO:0000313" key="6">
    <source>
        <dbReference type="EMBL" id="MBB5132165.1"/>
    </source>
</evidence>
<dbReference type="PANTHER" id="PTHR30055">
    <property type="entry name" value="HTH-TYPE TRANSCRIPTIONAL REGULATOR RUTR"/>
    <property type="match status" value="1"/>
</dbReference>
<dbReference type="InterPro" id="IPR009057">
    <property type="entry name" value="Homeodomain-like_sf"/>
</dbReference>
<feature type="DNA-binding region" description="H-T-H motif" evidence="4">
    <location>
        <begin position="28"/>
        <end position="47"/>
    </location>
</feature>
<dbReference type="PANTHER" id="PTHR30055:SF234">
    <property type="entry name" value="HTH-TYPE TRANSCRIPTIONAL REGULATOR BETI"/>
    <property type="match status" value="1"/>
</dbReference>
<dbReference type="Pfam" id="PF00440">
    <property type="entry name" value="TetR_N"/>
    <property type="match status" value="1"/>
</dbReference>
<keyword evidence="1" id="KW-0805">Transcription regulation</keyword>
<dbReference type="RefSeq" id="WP_185048940.1">
    <property type="nucleotide sequence ID" value="NZ_BAABIX010000055.1"/>
</dbReference>
<dbReference type="InterPro" id="IPR050109">
    <property type="entry name" value="HTH-type_TetR-like_transc_reg"/>
</dbReference>
<dbReference type="Proteomes" id="UP000578449">
    <property type="component" value="Unassembled WGS sequence"/>
</dbReference>
<keyword evidence="2 4" id="KW-0238">DNA-binding</keyword>
<keyword evidence="3" id="KW-0804">Transcription</keyword>
<dbReference type="SUPFAM" id="SSF46689">
    <property type="entry name" value="Homeodomain-like"/>
    <property type="match status" value="1"/>
</dbReference>
<sequence length="178" mass="19520">MARPSDTKARILAVARELFAEKGVQQTSLRDISERLGITKPALYYHFASREELLRSVVQPLVDEVEAFLAEMEAAGRPDPELLLRRYFEVTYRHRDIIGIVVRELSILDHLDLPGRMFAWRLRLIELLLGPEAGLGARARAVVAIGGLSDCTVAFPGVPAEELGPPAVAAALDALGLP</sequence>
<keyword evidence="7" id="KW-1185">Reference proteome</keyword>
<comment type="caution">
    <text evidence="6">The sequence shown here is derived from an EMBL/GenBank/DDBJ whole genome shotgun (WGS) entry which is preliminary data.</text>
</comment>
<dbReference type="Gene3D" id="1.10.357.10">
    <property type="entry name" value="Tetracycline Repressor, domain 2"/>
    <property type="match status" value="1"/>
</dbReference>
<dbReference type="GO" id="GO:0000976">
    <property type="term" value="F:transcription cis-regulatory region binding"/>
    <property type="evidence" value="ECO:0007669"/>
    <property type="project" value="TreeGrafter"/>
</dbReference>
<organism evidence="6 7">
    <name type="scientific">Thermocatellispora tengchongensis</name>
    <dbReference type="NCBI Taxonomy" id="1073253"/>
    <lineage>
        <taxon>Bacteria</taxon>
        <taxon>Bacillati</taxon>
        <taxon>Actinomycetota</taxon>
        <taxon>Actinomycetes</taxon>
        <taxon>Streptosporangiales</taxon>
        <taxon>Streptosporangiaceae</taxon>
        <taxon>Thermocatellispora</taxon>
    </lineage>
</organism>
<evidence type="ECO:0000256" key="4">
    <source>
        <dbReference type="PROSITE-ProRule" id="PRU00335"/>
    </source>
</evidence>
<evidence type="ECO:0000256" key="2">
    <source>
        <dbReference type="ARBA" id="ARBA00023125"/>
    </source>
</evidence>